<evidence type="ECO:0000313" key="3">
    <source>
        <dbReference type="Proteomes" id="UP001162156"/>
    </source>
</evidence>
<feature type="domain" description="PiggyBac transposable element-derived protein" evidence="1">
    <location>
        <begin position="61"/>
        <end position="126"/>
    </location>
</feature>
<evidence type="ECO:0000259" key="1">
    <source>
        <dbReference type="Pfam" id="PF13843"/>
    </source>
</evidence>
<keyword evidence="3" id="KW-1185">Reference proteome</keyword>
<dbReference type="AlphaFoldDB" id="A0AAV8ZIR8"/>
<protein>
    <recommendedName>
        <fullName evidence="1">PiggyBac transposable element-derived protein domain-containing protein</fullName>
    </recommendedName>
</protein>
<dbReference type="PANTHER" id="PTHR47055:SF3">
    <property type="entry name" value="PHORBOL-ESTER_DAG-TYPE DOMAIN-CONTAINING PROTEIN"/>
    <property type="match status" value="1"/>
</dbReference>
<dbReference type="Proteomes" id="UP001162156">
    <property type="component" value="Unassembled WGS sequence"/>
</dbReference>
<dbReference type="InterPro" id="IPR029526">
    <property type="entry name" value="PGBD"/>
</dbReference>
<dbReference type="Pfam" id="PF13843">
    <property type="entry name" value="DDE_Tnp_1_7"/>
    <property type="match status" value="1"/>
</dbReference>
<comment type="caution">
    <text evidence="2">The sequence shown here is derived from an EMBL/GenBank/DDBJ whole genome shotgun (WGS) entry which is preliminary data.</text>
</comment>
<sequence>MNRDDETGIHFELIKGDRSPLPEKISLQERIVWDEDGDLEASKSQKFPEQTFDQFLEKSCVQIFEMFIDDNIIKLLVKETQKYSLFKNCPDPQVTADEIRVFIAILILSGYDPKPSKRHFWDNTNGVDEYERLFGKCTAPFMSMLAELPHPEYPYKFYLDNLFMSVDLLNFLRLKGYGKNGTFRENRVPKTCPLANKNTMQKKDRGSYVSAIDKDHAV</sequence>
<accession>A0AAV8ZIR8</accession>
<dbReference type="InterPro" id="IPR052638">
    <property type="entry name" value="PiggyBac_TE-derived"/>
</dbReference>
<reference evidence="2" key="1">
    <citation type="journal article" date="2023" name="Insect Mol. Biol.">
        <title>Genome sequencing provides insights into the evolution of gene families encoding plant cell wall-degrading enzymes in longhorned beetles.</title>
        <authorList>
            <person name="Shin N.R."/>
            <person name="Okamura Y."/>
            <person name="Kirsch R."/>
            <person name="Pauchet Y."/>
        </authorList>
    </citation>
    <scope>NUCLEOTIDE SEQUENCE</scope>
    <source>
        <strain evidence="2">RBIC_L_NR</strain>
    </source>
</reference>
<dbReference type="GO" id="GO:0043565">
    <property type="term" value="F:sequence-specific DNA binding"/>
    <property type="evidence" value="ECO:0007669"/>
    <property type="project" value="TreeGrafter"/>
</dbReference>
<proteinExistence type="predicted"/>
<dbReference type="EMBL" id="JANEYF010001334">
    <property type="protein sequence ID" value="KAJ8964624.1"/>
    <property type="molecule type" value="Genomic_DNA"/>
</dbReference>
<evidence type="ECO:0000313" key="2">
    <source>
        <dbReference type="EMBL" id="KAJ8964624.1"/>
    </source>
</evidence>
<gene>
    <name evidence="2" type="ORF">NQ314_004730</name>
</gene>
<name>A0AAV8ZIR8_9CUCU</name>
<organism evidence="2 3">
    <name type="scientific">Rhamnusium bicolor</name>
    <dbReference type="NCBI Taxonomy" id="1586634"/>
    <lineage>
        <taxon>Eukaryota</taxon>
        <taxon>Metazoa</taxon>
        <taxon>Ecdysozoa</taxon>
        <taxon>Arthropoda</taxon>
        <taxon>Hexapoda</taxon>
        <taxon>Insecta</taxon>
        <taxon>Pterygota</taxon>
        <taxon>Neoptera</taxon>
        <taxon>Endopterygota</taxon>
        <taxon>Coleoptera</taxon>
        <taxon>Polyphaga</taxon>
        <taxon>Cucujiformia</taxon>
        <taxon>Chrysomeloidea</taxon>
        <taxon>Cerambycidae</taxon>
        <taxon>Lepturinae</taxon>
        <taxon>Rhagiini</taxon>
        <taxon>Rhamnusium</taxon>
    </lineage>
</organism>
<dbReference type="PANTHER" id="PTHR47055">
    <property type="entry name" value="DDE_TNP_1_7 DOMAIN-CONTAINING PROTEIN"/>
    <property type="match status" value="1"/>
</dbReference>